<dbReference type="Gramene" id="MELO3C027543.2.1">
    <property type="protein sequence ID" value="MELO3C027543.2.1"/>
    <property type="gene ID" value="MELO3C027543.2"/>
</dbReference>
<organism evidence="2">
    <name type="scientific">Cucumis melo</name>
    <name type="common">Muskmelon</name>
    <dbReference type="NCBI Taxonomy" id="3656"/>
    <lineage>
        <taxon>Eukaryota</taxon>
        <taxon>Viridiplantae</taxon>
        <taxon>Streptophyta</taxon>
        <taxon>Embryophyta</taxon>
        <taxon>Tracheophyta</taxon>
        <taxon>Spermatophyta</taxon>
        <taxon>Magnoliopsida</taxon>
        <taxon>eudicotyledons</taxon>
        <taxon>Gunneridae</taxon>
        <taxon>Pentapetalae</taxon>
        <taxon>rosids</taxon>
        <taxon>fabids</taxon>
        <taxon>Cucurbitales</taxon>
        <taxon>Cucurbitaceae</taxon>
        <taxon>Benincaseae</taxon>
        <taxon>Cucumis</taxon>
    </lineage>
</organism>
<reference evidence="2" key="1">
    <citation type="submission" date="2023-03" db="UniProtKB">
        <authorList>
            <consortium name="EnsemblPlants"/>
        </authorList>
    </citation>
    <scope>IDENTIFICATION</scope>
</reference>
<feature type="compositionally biased region" description="Basic and acidic residues" evidence="1">
    <location>
        <begin position="14"/>
        <end position="38"/>
    </location>
</feature>
<dbReference type="EnsemblPlants" id="MELO3C027543.2.1">
    <property type="protein sequence ID" value="MELO3C027543.2.1"/>
    <property type="gene ID" value="MELO3C027543.2"/>
</dbReference>
<dbReference type="AlphaFoldDB" id="A0A9I9E1S4"/>
<accession>A0A9I9E1S4</accession>
<feature type="region of interest" description="Disordered" evidence="1">
    <location>
        <begin position="1"/>
        <end position="48"/>
    </location>
</feature>
<name>A0A9I9E1S4_CUCME</name>
<feature type="compositionally biased region" description="Polar residues" evidence="1">
    <location>
        <begin position="39"/>
        <end position="48"/>
    </location>
</feature>
<evidence type="ECO:0000256" key="1">
    <source>
        <dbReference type="SAM" id="MobiDB-lite"/>
    </source>
</evidence>
<proteinExistence type="predicted"/>
<sequence>EKEGNYLKGKVSPQHKDKGEDKNPSEYRSDLRSPRIRSDLQSTQIENS</sequence>
<protein>
    <submittedName>
        <fullName evidence="2">Uncharacterized protein</fullName>
    </submittedName>
</protein>
<evidence type="ECO:0000313" key="2">
    <source>
        <dbReference type="EnsemblPlants" id="MELO3C027543.2.1"/>
    </source>
</evidence>